<dbReference type="OrthoDB" id="9783047at2"/>
<dbReference type="InterPro" id="IPR058625">
    <property type="entry name" value="MdtA-like_BSH"/>
</dbReference>
<comment type="caution">
    <text evidence="8">The sequence shown here is derived from an EMBL/GenBank/DDBJ whole genome shotgun (WGS) entry which is preliminary data.</text>
</comment>
<dbReference type="AlphaFoldDB" id="A0A4R6DMM0"/>
<dbReference type="Gene3D" id="2.40.420.20">
    <property type="match status" value="1"/>
</dbReference>
<dbReference type="RefSeq" id="WP_133594844.1">
    <property type="nucleotide sequence ID" value="NZ_SNVV01000029.1"/>
</dbReference>
<dbReference type="InterPro" id="IPR058624">
    <property type="entry name" value="MdtA-like_HH"/>
</dbReference>
<feature type="signal peptide" evidence="3">
    <location>
        <begin position="1"/>
        <end position="23"/>
    </location>
</feature>
<reference evidence="8 9" key="1">
    <citation type="submission" date="2019-03" db="EMBL/GenBank/DDBJ databases">
        <title>Genomic Encyclopedia of Type Strains, Phase IV (KMG-IV): sequencing the most valuable type-strain genomes for metagenomic binning, comparative biology and taxonomic classification.</title>
        <authorList>
            <person name="Goeker M."/>
        </authorList>
    </citation>
    <scope>NUCLEOTIDE SEQUENCE [LARGE SCALE GENOMIC DNA]</scope>
    <source>
        <strain evidence="8 9">DSM 12121</strain>
    </source>
</reference>
<dbReference type="Gene3D" id="1.10.287.470">
    <property type="entry name" value="Helix hairpin bin"/>
    <property type="match status" value="1"/>
</dbReference>
<dbReference type="Gene3D" id="2.40.30.170">
    <property type="match status" value="1"/>
</dbReference>
<dbReference type="PANTHER" id="PTHR30158">
    <property type="entry name" value="ACRA/E-RELATED COMPONENT OF DRUG EFFLUX TRANSPORTER"/>
    <property type="match status" value="1"/>
</dbReference>
<name>A0A4R6DMM0_9RHOO</name>
<dbReference type="Pfam" id="PF25944">
    <property type="entry name" value="Beta-barrel_RND"/>
    <property type="match status" value="1"/>
</dbReference>
<dbReference type="FunFam" id="1.10.287.470:FF:000002">
    <property type="entry name" value="Efflux RND transporter periplasmic adaptor subunit"/>
    <property type="match status" value="1"/>
</dbReference>
<dbReference type="GO" id="GO:0005886">
    <property type="term" value="C:plasma membrane"/>
    <property type="evidence" value="ECO:0007669"/>
    <property type="project" value="UniProtKB-SubCell"/>
</dbReference>
<dbReference type="Pfam" id="PF25876">
    <property type="entry name" value="HH_MFP_RND"/>
    <property type="match status" value="1"/>
</dbReference>
<dbReference type="FunFam" id="2.40.420.20:FF:000001">
    <property type="entry name" value="Efflux RND transporter periplasmic adaptor subunit"/>
    <property type="match status" value="1"/>
</dbReference>
<dbReference type="InterPro" id="IPR006143">
    <property type="entry name" value="RND_pump_MFP"/>
</dbReference>
<dbReference type="GO" id="GO:0046677">
    <property type="term" value="P:response to antibiotic"/>
    <property type="evidence" value="ECO:0007669"/>
    <property type="project" value="TreeGrafter"/>
</dbReference>
<organism evidence="8 9">
    <name type="scientific">Azoarcus indigens</name>
    <dbReference type="NCBI Taxonomy" id="29545"/>
    <lineage>
        <taxon>Bacteria</taxon>
        <taxon>Pseudomonadati</taxon>
        <taxon>Pseudomonadota</taxon>
        <taxon>Betaproteobacteria</taxon>
        <taxon>Rhodocyclales</taxon>
        <taxon>Zoogloeaceae</taxon>
        <taxon>Azoarcus</taxon>
    </lineage>
</organism>
<sequence length="397" mass="41610">MQINRKRLYQPLAAALAGAFLLAACGGGQQQGQQGAAPQATPVGVITVQSQSVPLVTELPGRTNPYLIAEVRPQVTGIVKKRAFNEGGEVKAGELLYQIDPATYQATYDSAKAALARAEANVYSAKLMAERYADLVKVNAVSRQANDDAIAALKQAEADVASSRASVDSARINLDFTRVTAPVSGRIGRSAVTAGALVTANQETALAVVRQLDPIYVDVTQSSTEMLALRRQFESGNLKRNADQSVPVKLVLEDGSEYAASGKLAFSEVSVDEGTGSVVLRAVFPNAKNELLPGMYVRARIEQGVRGDAILVPHAAVSRDAKGGALVMVVNAENKVEARPVKAERALSEQWVISEGLKAGERVIVEGLQKVRPGAPVQPQDVAAAPAAAPAAAAAAK</sequence>
<accession>A0A4R6DMM0</accession>
<evidence type="ECO:0000256" key="3">
    <source>
        <dbReference type="SAM" id="SignalP"/>
    </source>
</evidence>
<evidence type="ECO:0000259" key="5">
    <source>
        <dbReference type="Pfam" id="PF25917"/>
    </source>
</evidence>
<evidence type="ECO:0000256" key="1">
    <source>
        <dbReference type="ARBA" id="ARBA00004196"/>
    </source>
</evidence>
<dbReference type="EMBL" id="SNVV01000029">
    <property type="protein sequence ID" value="TDN45569.1"/>
    <property type="molecule type" value="Genomic_DNA"/>
</dbReference>
<feature type="domain" description="Multidrug resistance protein MdtA-like alpha-helical hairpin" evidence="4">
    <location>
        <begin position="107"/>
        <end position="177"/>
    </location>
</feature>
<evidence type="ECO:0000259" key="7">
    <source>
        <dbReference type="Pfam" id="PF25967"/>
    </source>
</evidence>
<feature type="chain" id="PRO_5021031809" evidence="3">
    <location>
        <begin position="24"/>
        <end position="397"/>
    </location>
</feature>
<feature type="domain" description="Multidrug resistance protein MdtA-like beta-barrel" evidence="6">
    <location>
        <begin position="214"/>
        <end position="304"/>
    </location>
</feature>
<keyword evidence="9" id="KW-1185">Reference proteome</keyword>
<dbReference type="Proteomes" id="UP000295129">
    <property type="component" value="Unassembled WGS sequence"/>
</dbReference>
<dbReference type="NCBIfam" id="TIGR01730">
    <property type="entry name" value="RND_mfp"/>
    <property type="match status" value="1"/>
</dbReference>
<evidence type="ECO:0000256" key="2">
    <source>
        <dbReference type="ARBA" id="ARBA00009477"/>
    </source>
</evidence>
<dbReference type="Pfam" id="PF25967">
    <property type="entry name" value="RND-MFP_C"/>
    <property type="match status" value="1"/>
</dbReference>
<keyword evidence="3" id="KW-0732">Signal</keyword>
<dbReference type="PROSITE" id="PS51257">
    <property type="entry name" value="PROKAR_LIPOPROTEIN"/>
    <property type="match status" value="1"/>
</dbReference>
<dbReference type="Gene3D" id="2.40.50.100">
    <property type="match status" value="1"/>
</dbReference>
<evidence type="ECO:0000313" key="9">
    <source>
        <dbReference type="Proteomes" id="UP000295129"/>
    </source>
</evidence>
<proteinExistence type="inferred from homology"/>
<feature type="domain" description="Multidrug resistance protein MdtA-like barrel-sandwich hybrid" evidence="5">
    <location>
        <begin position="68"/>
        <end position="209"/>
    </location>
</feature>
<dbReference type="InterPro" id="IPR058627">
    <property type="entry name" value="MdtA-like_C"/>
</dbReference>
<protein>
    <submittedName>
        <fullName evidence="8">Membrane fusion protein (Multidrug efflux system)</fullName>
    </submittedName>
</protein>
<dbReference type="PANTHER" id="PTHR30158:SF3">
    <property type="entry name" value="MULTIDRUG EFFLUX PUMP SUBUNIT ACRA-RELATED"/>
    <property type="match status" value="1"/>
</dbReference>
<evidence type="ECO:0000259" key="6">
    <source>
        <dbReference type="Pfam" id="PF25944"/>
    </source>
</evidence>
<feature type="domain" description="Multidrug resistance protein MdtA-like C-terminal permuted SH3" evidence="7">
    <location>
        <begin position="308"/>
        <end position="370"/>
    </location>
</feature>
<comment type="subcellular location">
    <subcellularLocation>
        <location evidence="1">Cell envelope</location>
    </subcellularLocation>
</comment>
<gene>
    <name evidence="8" type="ORF">C7389_12922</name>
</gene>
<evidence type="ECO:0000259" key="4">
    <source>
        <dbReference type="Pfam" id="PF25876"/>
    </source>
</evidence>
<evidence type="ECO:0000313" key="8">
    <source>
        <dbReference type="EMBL" id="TDN45569.1"/>
    </source>
</evidence>
<dbReference type="SUPFAM" id="SSF111369">
    <property type="entry name" value="HlyD-like secretion proteins"/>
    <property type="match status" value="1"/>
</dbReference>
<dbReference type="Pfam" id="PF25917">
    <property type="entry name" value="BSH_RND"/>
    <property type="match status" value="1"/>
</dbReference>
<comment type="similarity">
    <text evidence="2">Belongs to the membrane fusion protein (MFP) (TC 8.A.1) family.</text>
</comment>
<dbReference type="GO" id="GO:0022857">
    <property type="term" value="F:transmembrane transporter activity"/>
    <property type="evidence" value="ECO:0007669"/>
    <property type="project" value="InterPro"/>
</dbReference>
<dbReference type="InterPro" id="IPR058626">
    <property type="entry name" value="MdtA-like_b-barrel"/>
</dbReference>